<gene>
    <name evidence="3" type="ORF">DU473_01790</name>
</gene>
<organism evidence="3 4">
    <name type="scientific">Campylobacter novaezeelandiae</name>
    <dbReference type="NCBI Taxonomy" id="2267891"/>
    <lineage>
        <taxon>Bacteria</taxon>
        <taxon>Pseudomonadati</taxon>
        <taxon>Campylobacterota</taxon>
        <taxon>Epsilonproteobacteria</taxon>
        <taxon>Campylobacterales</taxon>
        <taxon>Campylobacteraceae</taxon>
        <taxon>Campylobacter</taxon>
    </lineage>
</organism>
<evidence type="ECO:0000259" key="2">
    <source>
        <dbReference type="Pfam" id="PF11396"/>
    </source>
</evidence>
<proteinExistence type="predicted"/>
<feature type="signal peptide" evidence="1">
    <location>
        <begin position="1"/>
        <end position="22"/>
    </location>
</feature>
<comment type="caution">
    <text evidence="3">The sequence shown here is derived from an EMBL/GenBank/DDBJ whole genome shotgun (WGS) entry which is preliminary data.</text>
</comment>
<dbReference type="Gene3D" id="3.40.1420.30">
    <property type="match status" value="1"/>
</dbReference>
<dbReference type="AlphaFoldDB" id="A0A4V2JQN3"/>
<dbReference type="Proteomes" id="UP000292583">
    <property type="component" value="Unassembled WGS sequence"/>
</dbReference>
<accession>A0A4V2JQN3</accession>
<dbReference type="InterPro" id="IPR021533">
    <property type="entry name" value="PepSY-like"/>
</dbReference>
<evidence type="ECO:0000313" key="4">
    <source>
        <dbReference type="Proteomes" id="UP000292583"/>
    </source>
</evidence>
<sequence>MKKIFFAILAFAALLYADMVVSVDSLPQNAQKFIQTYFKGTQIALVKKDIDSFDVTLNDGTEIDFIINGEWKEIDGNYKAIPTGFLPTNLISKVQASQANAQIIEVSKEINGYKFKFNNNMKVYTDINGNILGQKFDD</sequence>
<dbReference type="RefSeq" id="WP_131163974.1">
    <property type="nucleotide sequence ID" value="NZ_CP076657.1"/>
</dbReference>
<reference evidence="3 4" key="1">
    <citation type="submission" date="2018-07" db="EMBL/GenBank/DDBJ databases">
        <title>Campylobacter zealandensis sp. nov., isolated from birds and water in New Zealand.</title>
        <authorList>
            <person name="Wilkinson D.A."/>
            <person name="Biggs P.J."/>
            <person name="French N.P."/>
            <person name="Midwinter A.C."/>
        </authorList>
    </citation>
    <scope>NUCLEOTIDE SEQUENCE [LARGE SCALE GENOMIC DNA]</scope>
    <source>
        <strain evidence="3 4">B423b</strain>
    </source>
</reference>
<dbReference type="Pfam" id="PF11396">
    <property type="entry name" value="PepSY_like"/>
    <property type="match status" value="1"/>
</dbReference>
<keyword evidence="1" id="KW-0732">Signal</keyword>
<dbReference type="OrthoDB" id="710080at2"/>
<evidence type="ECO:0000313" key="3">
    <source>
        <dbReference type="EMBL" id="TBR82032.1"/>
    </source>
</evidence>
<keyword evidence="4" id="KW-1185">Reference proteome</keyword>
<dbReference type="SUPFAM" id="SSF160574">
    <property type="entry name" value="BT0923-like"/>
    <property type="match status" value="1"/>
</dbReference>
<feature type="domain" description="Putative beta-lactamase-inhibitor-like PepSY-like" evidence="2">
    <location>
        <begin position="52"/>
        <end position="132"/>
    </location>
</feature>
<protein>
    <recommendedName>
        <fullName evidence="2">Putative beta-lactamase-inhibitor-like PepSY-like domain-containing protein</fullName>
    </recommendedName>
</protein>
<evidence type="ECO:0000256" key="1">
    <source>
        <dbReference type="SAM" id="SignalP"/>
    </source>
</evidence>
<name>A0A4V2JQN3_9BACT</name>
<dbReference type="EMBL" id="QPGR01000002">
    <property type="protein sequence ID" value="TBR82032.1"/>
    <property type="molecule type" value="Genomic_DNA"/>
</dbReference>
<feature type="chain" id="PRO_5020280751" description="Putative beta-lactamase-inhibitor-like PepSY-like domain-containing protein" evidence="1">
    <location>
        <begin position="23"/>
        <end position="138"/>
    </location>
</feature>